<evidence type="ECO:0000313" key="3">
    <source>
        <dbReference type="EMBL" id="MFC4717886.1"/>
    </source>
</evidence>
<feature type="region of interest" description="Disordered" evidence="1">
    <location>
        <begin position="314"/>
        <end position="343"/>
    </location>
</feature>
<feature type="compositionally biased region" description="Basic and acidic residues" evidence="1">
    <location>
        <begin position="314"/>
        <end position="326"/>
    </location>
</feature>
<dbReference type="SUPFAM" id="SSF53474">
    <property type="entry name" value="alpha/beta-Hydrolases"/>
    <property type="match status" value="1"/>
</dbReference>
<dbReference type="Gene3D" id="3.40.50.1820">
    <property type="entry name" value="alpha/beta hydrolase"/>
    <property type="match status" value="1"/>
</dbReference>
<sequence length="343" mass="38065">MNPRSRTSPQRLNIALGDGTVLAGDHHRSVHDTARGTVLIRTPYDRRQYRAQAGAWQAQGHDVLVQDVRGRYGSTGTWRPYATEGQDGAETARFLEREGLLNGPLFLAGASYDAHCALETARRLEIDGNQLRAAAVVALVPALGLFETARNPDGSPRLRDRIGWWHMHGFAAESRAPLASPDLERRCHEARERGLAHAMPEKIYGADAPGQWDRLWKAPKLDLGTRYGNCQTALLVVSGHRDFFAHEALELAEAWATGNSGFLTGPWGHRLTADLEPGSASSLRRHGGLMARIQEFLDRSEVLPFTREFNPFRDDIDPWEPSDRTRLRATTNSPVPAECELSP</sequence>
<dbReference type="NCBIfam" id="TIGR00976">
    <property type="entry name" value="CocE_NonD"/>
    <property type="match status" value="1"/>
</dbReference>
<comment type="caution">
    <text evidence="3">The sequence shown here is derived from an EMBL/GenBank/DDBJ whole genome shotgun (WGS) entry which is preliminary data.</text>
</comment>
<accession>A0ABV9MPK5</accession>
<dbReference type="InterPro" id="IPR005674">
    <property type="entry name" value="CocE/Ser_esterase"/>
</dbReference>
<dbReference type="InterPro" id="IPR029058">
    <property type="entry name" value="AB_hydrolase_fold"/>
</dbReference>
<reference evidence="4" key="1">
    <citation type="journal article" date="2019" name="Int. J. Syst. Evol. Microbiol.">
        <title>The Global Catalogue of Microorganisms (GCM) 10K type strain sequencing project: providing services to taxonomists for standard genome sequencing and annotation.</title>
        <authorList>
            <consortium name="The Broad Institute Genomics Platform"/>
            <consortium name="The Broad Institute Genome Sequencing Center for Infectious Disease"/>
            <person name="Wu L."/>
            <person name="Ma J."/>
        </authorList>
    </citation>
    <scope>NUCLEOTIDE SEQUENCE [LARGE SCALE GENOMIC DNA]</scope>
    <source>
        <strain evidence="4">CGMCC 1.12849</strain>
    </source>
</reference>
<evidence type="ECO:0000256" key="1">
    <source>
        <dbReference type="SAM" id="MobiDB-lite"/>
    </source>
</evidence>
<name>A0ABV9MPK5_9MICC</name>
<dbReference type="Proteomes" id="UP001595884">
    <property type="component" value="Unassembled WGS sequence"/>
</dbReference>
<feature type="domain" description="Xaa-Pro dipeptidyl-peptidase-like" evidence="2">
    <location>
        <begin position="18"/>
        <end position="269"/>
    </location>
</feature>
<dbReference type="GO" id="GO:0016787">
    <property type="term" value="F:hydrolase activity"/>
    <property type="evidence" value="ECO:0007669"/>
    <property type="project" value="UniProtKB-KW"/>
</dbReference>
<evidence type="ECO:0000259" key="2">
    <source>
        <dbReference type="Pfam" id="PF02129"/>
    </source>
</evidence>
<gene>
    <name evidence="3" type="ORF">ACFO7V_17330</name>
</gene>
<evidence type="ECO:0000313" key="4">
    <source>
        <dbReference type="Proteomes" id="UP001595884"/>
    </source>
</evidence>
<dbReference type="RefSeq" id="WP_176484243.1">
    <property type="nucleotide sequence ID" value="NZ_BAAAVQ010000125.1"/>
</dbReference>
<proteinExistence type="predicted"/>
<keyword evidence="4" id="KW-1185">Reference proteome</keyword>
<protein>
    <submittedName>
        <fullName evidence="3">CocE/NonD family hydrolase</fullName>
    </submittedName>
</protein>
<dbReference type="InterPro" id="IPR000383">
    <property type="entry name" value="Xaa-Pro-like_dom"/>
</dbReference>
<dbReference type="Pfam" id="PF02129">
    <property type="entry name" value="Peptidase_S15"/>
    <property type="match status" value="1"/>
</dbReference>
<dbReference type="Gene3D" id="1.10.3020.10">
    <property type="entry name" value="alpha-amino acid ester hydrolase ( Helical cap domain)"/>
    <property type="match status" value="1"/>
</dbReference>
<dbReference type="EMBL" id="JBHSHE010000083">
    <property type="protein sequence ID" value="MFC4717886.1"/>
    <property type="molecule type" value="Genomic_DNA"/>
</dbReference>
<organism evidence="3 4">
    <name type="scientific">Glutamicibacter bergerei</name>
    <dbReference type="NCBI Taxonomy" id="256702"/>
    <lineage>
        <taxon>Bacteria</taxon>
        <taxon>Bacillati</taxon>
        <taxon>Actinomycetota</taxon>
        <taxon>Actinomycetes</taxon>
        <taxon>Micrococcales</taxon>
        <taxon>Micrococcaceae</taxon>
        <taxon>Glutamicibacter</taxon>
    </lineage>
</organism>
<keyword evidence="3" id="KW-0378">Hydrolase</keyword>